<dbReference type="Pfam" id="PF12686">
    <property type="entry name" value="DUF3800"/>
    <property type="match status" value="1"/>
</dbReference>
<evidence type="ECO:0000313" key="1">
    <source>
        <dbReference type="EMBL" id="OBU66520.1"/>
    </source>
</evidence>
<protein>
    <recommendedName>
        <fullName evidence="3">DUF3800 domain-containing protein</fullName>
    </recommendedName>
</protein>
<evidence type="ECO:0008006" key="3">
    <source>
        <dbReference type="Google" id="ProtNLM"/>
    </source>
</evidence>
<dbReference type="InterPro" id="IPR024524">
    <property type="entry name" value="DUF3800"/>
</dbReference>
<accession>A0A1A6XUX9</accession>
<proteinExistence type="predicted"/>
<dbReference type="AlphaFoldDB" id="A0A1A6XUX9"/>
<dbReference type="EMBL" id="LYVJ01000008">
    <property type="protein sequence ID" value="OBU66520.1"/>
    <property type="molecule type" value="Genomic_DNA"/>
</dbReference>
<comment type="caution">
    <text evidence="1">The sequence shown here is derived from an EMBL/GenBank/DDBJ whole genome shotgun (WGS) entry which is preliminary data.</text>
</comment>
<reference evidence="1 2" key="1">
    <citation type="submission" date="2016-05" db="EMBL/GenBank/DDBJ databases">
        <title>Draft Genome Sequences of Stenotrophomonas maltophilia Strains Sm32COP, Sm41DVV, Sm46PAILV, SmF3, SmF22, SmSOFb1 and SmCVFa1, Isolated from Different Manures, in France.</title>
        <authorList>
            <person name="Nazaret S."/>
            <person name="Bodilis J."/>
        </authorList>
    </citation>
    <scope>NUCLEOTIDE SEQUENCE [LARGE SCALE GENOMIC DNA]</scope>
    <source>
        <strain evidence="1 2">Sm46PAILV</strain>
    </source>
</reference>
<gene>
    <name evidence="1" type="ORF">A9K58_12265</name>
</gene>
<dbReference type="Proteomes" id="UP000092256">
    <property type="component" value="Unassembled WGS sequence"/>
</dbReference>
<name>A0A1A6XUX9_STEMA</name>
<sequence length="246" mass="28057">MLAVYVDESCADGRNRYLIHGALFLCGQQIGDLRAAIEATVAASGLSDEVKWSGITRAKRERELAIADQYFDGTTDQELAAGRWFQAMVIDQHQLDVRGYHDGDRDVCFYKCLYNLLVKRIAQYALPDEDVHVVLDQRTTLRYDLEDLRAVLNNALRRDLADRSPHVRTVIYRDSRTCRLLQLSDLLTGAVGFHQNRMHLVPTASPHKRAVAEHIARRANLESLQIANSWSPHMGIWTLRMGERRT</sequence>
<evidence type="ECO:0000313" key="2">
    <source>
        <dbReference type="Proteomes" id="UP000092256"/>
    </source>
</evidence>
<organism evidence="1 2">
    <name type="scientific">Stenotrophomonas maltophilia</name>
    <name type="common">Pseudomonas maltophilia</name>
    <name type="synonym">Xanthomonas maltophilia</name>
    <dbReference type="NCBI Taxonomy" id="40324"/>
    <lineage>
        <taxon>Bacteria</taxon>
        <taxon>Pseudomonadati</taxon>
        <taxon>Pseudomonadota</taxon>
        <taxon>Gammaproteobacteria</taxon>
        <taxon>Lysobacterales</taxon>
        <taxon>Lysobacteraceae</taxon>
        <taxon>Stenotrophomonas</taxon>
        <taxon>Stenotrophomonas maltophilia group</taxon>
    </lineage>
</organism>